<dbReference type="Proteomes" id="UP001194273">
    <property type="component" value="Unassembled WGS sequence"/>
</dbReference>
<name>A0ABR9QTF2_9ACTN</name>
<feature type="transmembrane region" description="Helical" evidence="6">
    <location>
        <begin position="297"/>
        <end position="313"/>
    </location>
</feature>
<keyword evidence="9" id="KW-1185">Reference proteome</keyword>
<feature type="transmembrane region" description="Helical" evidence="6">
    <location>
        <begin position="120"/>
        <end position="142"/>
    </location>
</feature>
<dbReference type="InterPro" id="IPR000620">
    <property type="entry name" value="EamA_dom"/>
</dbReference>
<comment type="caution">
    <text evidence="8">The sequence shown here is derived from an EMBL/GenBank/DDBJ whole genome shotgun (WGS) entry which is preliminary data.</text>
</comment>
<feature type="domain" description="EamA" evidence="7">
    <location>
        <begin position="27"/>
        <end position="168"/>
    </location>
</feature>
<feature type="transmembrane region" description="Helical" evidence="6">
    <location>
        <begin position="28"/>
        <end position="45"/>
    </location>
</feature>
<keyword evidence="5 6" id="KW-0472">Membrane</keyword>
<evidence type="ECO:0000256" key="6">
    <source>
        <dbReference type="SAM" id="Phobius"/>
    </source>
</evidence>
<dbReference type="PANTHER" id="PTHR32322">
    <property type="entry name" value="INNER MEMBRANE TRANSPORTER"/>
    <property type="match status" value="1"/>
</dbReference>
<organism evidence="8 9">
    <name type="scientific">Thermophilibacter gallinarum</name>
    <dbReference type="NCBI Taxonomy" id="2779357"/>
    <lineage>
        <taxon>Bacteria</taxon>
        <taxon>Bacillati</taxon>
        <taxon>Actinomycetota</taxon>
        <taxon>Coriobacteriia</taxon>
        <taxon>Coriobacteriales</taxon>
        <taxon>Atopobiaceae</taxon>
        <taxon>Thermophilibacter</taxon>
    </lineage>
</organism>
<comment type="similarity">
    <text evidence="2">Belongs to the EamA transporter family.</text>
</comment>
<dbReference type="InterPro" id="IPR037185">
    <property type="entry name" value="EmrE-like"/>
</dbReference>
<dbReference type="PANTHER" id="PTHR32322:SF2">
    <property type="entry name" value="EAMA DOMAIN-CONTAINING PROTEIN"/>
    <property type="match status" value="1"/>
</dbReference>
<feature type="transmembrane region" description="Helical" evidence="6">
    <location>
        <begin position="154"/>
        <end position="171"/>
    </location>
</feature>
<keyword evidence="3 6" id="KW-0812">Transmembrane</keyword>
<feature type="transmembrane region" description="Helical" evidence="6">
    <location>
        <begin position="210"/>
        <end position="228"/>
    </location>
</feature>
<evidence type="ECO:0000313" key="8">
    <source>
        <dbReference type="EMBL" id="MBE5024312.1"/>
    </source>
</evidence>
<evidence type="ECO:0000256" key="5">
    <source>
        <dbReference type="ARBA" id="ARBA00023136"/>
    </source>
</evidence>
<keyword evidence="4 6" id="KW-1133">Transmembrane helix</keyword>
<dbReference type="SUPFAM" id="SSF103481">
    <property type="entry name" value="Multidrug resistance efflux transporter EmrE"/>
    <property type="match status" value="2"/>
</dbReference>
<evidence type="ECO:0000256" key="3">
    <source>
        <dbReference type="ARBA" id="ARBA00022692"/>
    </source>
</evidence>
<feature type="domain" description="EamA" evidence="7">
    <location>
        <begin position="182"/>
        <end position="313"/>
    </location>
</feature>
<comment type="subcellular location">
    <subcellularLocation>
        <location evidence="1">Membrane</location>
        <topology evidence="1">Multi-pass membrane protein</topology>
    </subcellularLocation>
</comment>
<gene>
    <name evidence="8" type="ORF">INF26_05520</name>
</gene>
<dbReference type="Pfam" id="PF00892">
    <property type="entry name" value="EamA"/>
    <property type="match status" value="2"/>
</dbReference>
<sequence length="314" mass="33594">MVGYRPLCETGGRVGEKNDEQRRRIRRGIVATLVGGTFWGLNGTVSKWLMDAYAIDPLWLVCLRELTACWLFLAAAAMTARGREQLVGVWRSPRALLSILGVSFAAILFSQVAYLEAIDWTNSATATIMQSLGMVLVLAYVCLRMRRTPRRRELLGVALALLGTYLVATGGNPGQLSLPPEGLAWGLGCAVAAACLSILPAAPMARWGNFTVNGLAFLFSGLALSLVYRPWEHMPALDGLAVGVLALCVVVGTFGAYALYLQGVKDAGSMRASLLGTIEPVTATIASVVWLATPFSPAEIVGFVLIIVMVYLTA</sequence>
<feature type="transmembrane region" description="Helical" evidence="6">
    <location>
        <begin position="95"/>
        <end position="114"/>
    </location>
</feature>
<feature type="transmembrane region" description="Helical" evidence="6">
    <location>
        <begin position="183"/>
        <end position="203"/>
    </location>
</feature>
<evidence type="ECO:0000259" key="7">
    <source>
        <dbReference type="Pfam" id="PF00892"/>
    </source>
</evidence>
<dbReference type="InterPro" id="IPR050638">
    <property type="entry name" value="AA-Vitamin_Transporters"/>
</dbReference>
<reference evidence="8 9" key="1">
    <citation type="submission" date="2020-10" db="EMBL/GenBank/DDBJ databases">
        <title>ChiBAC.</title>
        <authorList>
            <person name="Zenner C."/>
            <person name="Hitch T.C.A."/>
            <person name="Clavel T."/>
        </authorList>
    </citation>
    <scope>NUCLEOTIDE SEQUENCE [LARGE SCALE GENOMIC DNA]</scope>
    <source>
        <strain evidence="8 9">DSM 107455</strain>
    </source>
</reference>
<accession>A0ABR9QTF2</accession>
<evidence type="ECO:0000313" key="9">
    <source>
        <dbReference type="Proteomes" id="UP001194273"/>
    </source>
</evidence>
<protein>
    <submittedName>
        <fullName evidence="8">DMT family transporter</fullName>
    </submittedName>
</protein>
<proteinExistence type="inferred from homology"/>
<feature type="transmembrane region" description="Helical" evidence="6">
    <location>
        <begin position="57"/>
        <end position="75"/>
    </location>
</feature>
<evidence type="ECO:0000256" key="4">
    <source>
        <dbReference type="ARBA" id="ARBA00022989"/>
    </source>
</evidence>
<dbReference type="EMBL" id="JADCJZ010000002">
    <property type="protein sequence ID" value="MBE5024312.1"/>
    <property type="molecule type" value="Genomic_DNA"/>
</dbReference>
<feature type="transmembrane region" description="Helical" evidence="6">
    <location>
        <begin position="240"/>
        <end position="260"/>
    </location>
</feature>
<evidence type="ECO:0000256" key="1">
    <source>
        <dbReference type="ARBA" id="ARBA00004141"/>
    </source>
</evidence>
<evidence type="ECO:0000256" key="2">
    <source>
        <dbReference type="ARBA" id="ARBA00007362"/>
    </source>
</evidence>